<dbReference type="EMBL" id="PVZG01000004">
    <property type="protein sequence ID" value="PRY30487.1"/>
    <property type="molecule type" value="Genomic_DNA"/>
</dbReference>
<evidence type="ECO:0000313" key="3">
    <source>
        <dbReference type="EMBL" id="PRY30487.1"/>
    </source>
</evidence>
<proteinExistence type="inferred from homology"/>
<comment type="similarity">
    <text evidence="1 2">Belongs to the cytochrome P450 family.</text>
</comment>
<dbReference type="GO" id="GO:0016705">
    <property type="term" value="F:oxidoreductase activity, acting on paired donors, with incorporation or reduction of molecular oxygen"/>
    <property type="evidence" value="ECO:0007669"/>
    <property type="project" value="InterPro"/>
</dbReference>
<dbReference type="RefSeq" id="WP_106126133.1">
    <property type="nucleotide sequence ID" value="NZ_PVZG01000004.1"/>
</dbReference>
<dbReference type="GO" id="GO:0004497">
    <property type="term" value="F:monooxygenase activity"/>
    <property type="evidence" value="ECO:0007669"/>
    <property type="project" value="UniProtKB-KW"/>
</dbReference>
<evidence type="ECO:0000256" key="2">
    <source>
        <dbReference type="RuleBase" id="RU000461"/>
    </source>
</evidence>
<dbReference type="InterPro" id="IPR017972">
    <property type="entry name" value="Cyt_P450_CS"/>
</dbReference>
<accession>A0A2T0SAN6</accession>
<dbReference type="InterPro" id="IPR036396">
    <property type="entry name" value="Cyt_P450_sf"/>
</dbReference>
<evidence type="ECO:0000313" key="4">
    <source>
        <dbReference type="Proteomes" id="UP000239209"/>
    </source>
</evidence>
<dbReference type="Proteomes" id="UP000239209">
    <property type="component" value="Unassembled WGS sequence"/>
</dbReference>
<reference evidence="3 4" key="1">
    <citation type="submission" date="2018-03" db="EMBL/GenBank/DDBJ databases">
        <title>Genomic Encyclopedia of Archaeal and Bacterial Type Strains, Phase II (KMG-II): from individual species to whole genera.</title>
        <authorList>
            <person name="Goeker M."/>
        </authorList>
    </citation>
    <scope>NUCLEOTIDE SEQUENCE [LARGE SCALE GENOMIC DNA]</scope>
    <source>
        <strain evidence="3 4">DSM 45348</strain>
    </source>
</reference>
<dbReference type="PANTHER" id="PTHR46696:SF1">
    <property type="entry name" value="CYTOCHROME P450 YJIB-RELATED"/>
    <property type="match status" value="1"/>
</dbReference>
<comment type="caution">
    <text evidence="3">The sequence shown here is derived from an EMBL/GenBank/DDBJ whole genome shotgun (WGS) entry which is preliminary data.</text>
</comment>
<dbReference type="AlphaFoldDB" id="A0A2T0SAN6"/>
<dbReference type="SUPFAM" id="SSF48264">
    <property type="entry name" value="Cytochrome P450"/>
    <property type="match status" value="1"/>
</dbReference>
<protein>
    <submittedName>
        <fullName evidence="3">Cytochrome P450</fullName>
    </submittedName>
</protein>
<dbReference type="PROSITE" id="PS00086">
    <property type="entry name" value="CYTOCHROME_P450"/>
    <property type="match status" value="1"/>
</dbReference>
<keyword evidence="2" id="KW-0503">Monooxygenase</keyword>
<dbReference type="PANTHER" id="PTHR46696">
    <property type="entry name" value="P450, PUTATIVE (EUROFUNG)-RELATED"/>
    <property type="match status" value="1"/>
</dbReference>
<dbReference type="Pfam" id="PF00067">
    <property type="entry name" value="p450"/>
    <property type="match status" value="1"/>
</dbReference>
<keyword evidence="2" id="KW-0408">Iron</keyword>
<dbReference type="GO" id="GO:0020037">
    <property type="term" value="F:heme binding"/>
    <property type="evidence" value="ECO:0007669"/>
    <property type="project" value="InterPro"/>
</dbReference>
<dbReference type="Gene3D" id="1.10.630.10">
    <property type="entry name" value="Cytochrome P450"/>
    <property type="match status" value="1"/>
</dbReference>
<evidence type="ECO:0000256" key="1">
    <source>
        <dbReference type="ARBA" id="ARBA00010617"/>
    </source>
</evidence>
<keyword evidence="4" id="KW-1185">Reference proteome</keyword>
<keyword evidence="2" id="KW-0560">Oxidoreductase</keyword>
<gene>
    <name evidence="3" type="ORF">CLV70_10439</name>
</gene>
<name>A0A2T0SAN6_9ACTN</name>
<dbReference type="PRINTS" id="PR00359">
    <property type="entry name" value="BP450"/>
</dbReference>
<dbReference type="InterPro" id="IPR001128">
    <property type="entry name" value="Cyt_P450"/>
</dbReference>
<organism evidence="3 4">
    <name type="scientific">Pseudosporangium ferrugineum</name>
    <dbReference type="NCBI Taxonomy" id="439699"/>
    <lineage>
        <taxon>Bacteria</taxon>
        <taxon>Bacillati</taxon>
        <taxon>Actinomycetota</taxon>
        <taxon>Actinomycetes</taxon>
        <taxon>Micromonosporales</taxon>
        <taxon>Micromonosporaceae</taxon>
        <taxon>Pseudosporangium</taxon>
    </lineage>
</organism>
<dbReference type="OrthoDB" id="4557982at2"/>
<sequence length="108" mass="11913">MSTFGTFVRLTRGINRRRWRLAADGANRDPAAFPAPATFDPGRTATTAHLAFGGGIHYCVGHPLARTEATIAVRRLAEHLPRLRLAGRTRRRPSGMIRGLTRLPVDSR</sequence>
<dbReference type="GO" id="GO:0005506">
    <property type="term" value="F:iron ion binding"/>
    <property type="evidence" value="ECO:0007669"/>
    <property type="project" value="InterPro"/>
</dbReference>
<keyword evidence="2" id="KW-0349">Heme</keyword>
<keyword evidence="2" id="KW-0479">Metal-binding</keyword>
<dbReference type="InterPro" id="IPR002397">
    <property type="entry name" value="Cyt_P450_B"/>
</dbReference>